<dbReference type="EMBL" id="JACCCW010000002">
    <property type="protein sequence ID" value="NYF80254.1"/>
    <property type="molecule type" value="Genomic_DNA"/>
</dbReference>
<accession>A0A7Y9PHZ4</accession>
<dbReference type="SUPFAM" id="SSF53448">
    <property type="entry name" value="Nucleotide-diphospho-sugar transferases"/>
    <property type="match status" value="1"/>
</dbReference>
<dbReference type="Pfam" id="PF00535">
    <property type="entry name" value="Glycos_transf_2"/>
    <property type="match status" value="1"/>
</dbReference>
<keyword evidence="2" id="KW-1003">Cell membrane</keyword>
<keyword evidence="8" id="KW-1185">Reference proteome</keyword>
<dbReference type="Proteomes" id="UP000589520">
    <property type="component" value="Unassembled WGS sequence"/>
</dbReference>
<organism evidence="7 8">
    <name type="scientific">Granulicella arctica</name>
    <dbReference type="NCBI Taxonomy" id="940613"/>
    <lineage>
        <taxon>Bacteria</taxon>
        <taxon>Pseudomonadati</taxon>
        <taxon>Acidobacteriota</taxon>
        <taxon>Terriglobia</taxon>
        <taxon>Terriglobales</taxon>
        <taxon>Acidobacteriaceae</taxon>
        <taxon>Granulicella</taxon>
    </lineage>
</organism>
<dbReference type="Gene3D" id="3.90.550.10">
    <property type="entry name" value="Spore Coat Polysaccharide Biosynthesis Protein SpsA, Chain A"/>
    <property type="match status" value="1"/>
</dbReference>
<dbReference type="InterPro" id="IPR029044">
    <property type="entry name" value="Nucleotide-diphossugar_trans"/>
</dbReference>
<proteinExistence type="predicted"/>
<evidence type="ECO:0000256" key="2">
    <source>
        <dbReference type="ARBA" id="ARBA00022475"/>
    </source>
</evidence>
<name>A0A7Y9PHZ4_9BACT</name>
<keyword evidence="3" id="KW-0328">Glycosyltransferase</keyword>
<feature type="domain" description="Glycosyltransferase 2-like" evidence="6">
    <location>
        <begin position="27"/>
        <end position="186"/>
    </location>
</feature>
<keyword evidence="4 7" id="KW-0808">Transferase</keyword>
<evidence type="ECO:0000256" key="4">
    <source>
        <dbReference type="ARBA" id="ARBA00022679"/>
    </source>
</evidence>
<evidence type="ECO:0000256" key="3">
    <source>
        <dbReference type="ARBA" id="ARBA00022676"/>
    </source>
</evidence>
<dbReference type="AlphaFoldDB" id="A0A7Y9PHZ4"/>
<keyword evidence="5" id="KW-0472">Membrane</keyword>
<gene>
    <name evidence="7" type="ORF">HDF17_002574</name>
</gene>
<dbReference type="GO" id="GO:0016757">
    <property type="term" value="F:glycosyltransferase activity"/>
    <property type="evidence" value="ECO:0007669"/>
    <property type="project" value="UniProtKB-KW"/>
</dbReference>
<protein>
    <submittedName>
        <fullName evidence="7">Glycosyltransferase involved in cell wall biosynthesis</fullName>
    </submittedName>
</protein>
<comment type="subcellular location">
    <subcellularLocation>
        <location evidence="1">Cell membrane</location>
    </subcellularLocation>
</comment>
<dbReference type="InterPro" id="IPR001173">
    <property type="entry name" value="Glyco_trans_2-like"/>
</dbReference>
<dbReference type="GO" id="GO:0005886">
    <property type="term" value="C:plasma membrane"/>
    <property type="evidence" value="ECO:0007669"/>
    <property type="project" value="UniProtKB-SubCell"/>
</dbReference>
<evidence type="ECO:0000313" key="8">
    <source>
        <dbReference type="Proteomes" id="UP000589520"/>
    </source>
</evidence>
<comment type="caution">
    <text evidence="7">The sequence shown here is derived from an EMBL/GenBank/DDBJ whole genome shotgun (WGS) entry which is preliminary data.</text>
</comment>
<dbReference type="PANTHER" id="PTHR43646:SF2">
    <property type="entry name" value="GLYCOSYLTRANSFERASE 2-LIKE DOMAIN-CONTAINING PROTEIN"/>
    <property type="match status" value="1"/>
</dbReference>
<evidence type="ECO:0000256" key="5">
    <source>
        <dbReference type="ARBA" id="ARBA00023136"/>
    </source>
</evidence>
<sequence>MAHAGGRAVVPPREEMPMVVESVAELTIVIPAKDEIEMLPKLLGSLCRQDYALMRKTRVLVADAGSTDGTVAAALGFRDRLAIEVVPGGLPSVGRNAGARLADTKYVLFLDADVELAEPTLLRRAMGAMKRRDLHLATTNIACRHGGFFDDLLYAGNNFMQHVGSKLKPFATGMFMLFEREAFWALGGFNEEALFAEDYLLSKGVARQRFRIVKGKVLTTNRRFRKLGHGRMVFMFFQTMMHSWDEEYFLRDRGYWGAS</sequence>
<dbReference type="RefSeq" id="WP_348640865.1">
    <property type="nucleotide sequence ID" value="NZ_JACCCW010000002.1"/>
</dbReference>
<evidence type="ECO:0000313" key="7">
    <source>
        <dbReference type="EMBL" id="NYF80254.1"/>
    </source>
</evidence>
<dbReference type="PANTHER" id="PTHR43646">
    <property type="entry name" value="GLYCOSYLTRANSFERASE"/>
    <property type="match status" value="1"/>
</dbReference>
<evidence type="ECO:0000256" key="1">
    <source>
        <dbReference type="ARBA" id="ARBA00004236"/>
    </source>
</evidence>
<reference evidence="7 8" key="1">
    <citation type="submission" date="2020-07" db="EMBL/GenBank/DDBJ databases">
        <title>Genomic Encyclopedia of Type Strains, Phase IV (KMG-V): Genome sequencing to study the core and pangenomes of soil and plant-associated prokaryotes.</title>
        <authorList>
            <person name="Whitman W."/>
        </authorList>
    </citation>
    <scope>NUCLEOTIDE SEQUENCE [LARGE SCALE GENOMIC DNA]</scope>
    <source>
        <strain evidence="7 8">X4EP2</strain>
    </source>
</reference>
<evidence type="ECO:0000259" key="6">
    <source>
        <dbReference type="Pfam" id="PF00535"/>
    </source>
</evidence>